<dbReference type="PRINTS" id="PR00455">
    <property type="entry name" value="HTHTETR"/>
</dbReference>
<sequence>MAQKGRPRDVKLQQLILSVSYELLLENGYESVTIEKIAETAGVSKATIYKWWPNKAAVVADGFFKAAASQMPVPDTGSVMEDILIHATNLAVFMESKEGNMIAELIGQGQMNQTLMKVFREYYVKPRRSESAMILTRGINRGELSPNLDVNSSIDLLYGPLFYRLLVSGESFTPDKVRGIILMAFNGLRNLNERKINERKINEK</sequence>
<organism evidence="6 7">
    <name type="scientific">Paenibacillus lignilyticus</name>
    <dbReference type="NCBI Taxonomy" id="1172615"/>
    <lineage>
        <taxon>Bacteria</taxon>
        <taxon>Bacillati</taxon>
        <taxon>Bacillota</taxon>
        <taxon>Bacilli</taxon>
        <taxon>Bacillales</taxon>
        <taxon>Paenibacillaceae</taxon>
        <taxon>Paenibacillus</taxon>
    </lineage>
</organism>
<keyword evidence="2 4" id="KW-0238">DNA-binding</keyword>
<dbReference type="Gene3D" id="1.10.10.60">
    <property type="entry name" value="Homeodomain-like"/>
    <property type="match status" value="1"/>
</dbReference>
<dbReference type="Proteomes" id="UP000673394">
    <property type="component" value="Unassembled WGS sequence"/>
</dbReference>
<proteinExistence type="predicted"/>
<keyword evidence="7" id="KW-1185">Reference proteome</keyword>
<evidence type="ECO:0000256" key="4">
    <source>
        <dbReference type="PROSITE-ProRule" id="PRU00335"/>
    </source>
</evidence>
<dbReference type="SUPFAM" id="SSF46689">
    <property type="entry name" value="Homeodomain-like"/>
    <property type="match status" value="1"/>
</dbReference>
<name>A0ABS5CDX9_9BACL</name>
<feature type="domain" description="HTH tetR-type" evidence="5">
    <location>
        <begin position="10"/>
        <end position="70"/>
    </location>
</feature>
<evidence type="ECO:0000313" key="7">
    <source>
        <dbReference type="Proteomes" id="UP000673394"/>
    </source>
</evidence>
<dbReference type="InterPro" id="IPR001647">
    <property type="entry name" value="HTH_TetR"/>
</dbReference>
<gene>
    <name evidence="6" type="ORF">I8J30_15740</name>
</gene>
<evidence type="ECO:0000256" key="2">
    <source>
        <dbReference type="ARBA" id="ARBA00023125"/>
    </source>
</evidence>
<evidence type="ECO:0000256" key="3">
    <source>
        <dbReference type="ARBA" id="ARBA00023163"/>
    </source>
</evidence>
<dbReference type="PROSITE" id="PS50977">
    <property type="entry name" value="HTH_TETR_2"/>
    <property type="match status" value="1"/>
</dbReference>
<dbReference type="RefSeq" id="WP_210659222.1">
    <property type="nucleotide sequence ID" value="NZ_JAGKSP010000005.1"/>
</dbReference>
<dbReference type="Gene3D" id="1.10.357.10">
    <property type="entry name" value="Tetracycline Repressor, domain 2"/>
    <property type="match status" value="1"/>
</dbReference>
<dbReference type="InterPro" id="IPR009057">
    <property type="entry name" value="Homeodomain-like_sf"/>
</dbReference>
<comment type="caution">
    <text evidence="6">The sequence shown here is derived from an EMBL/GenBank/DDBJ whole genome shotgun (WGS) entry which is preliminary data.</text>
</comment>
<dbReference type="SUPFAM" id="SSF48498">
    <property type="entry name" value="Tetracyclin repressor-like, C-terminal domain"/>
    <property type="match status" value="1"/>
</dbReference>
<evidence type="ECO:0000256" key="1">
    <source>
        <dbReference type="ARBA" id="ARBA00023015"/>
    </source>
</evidence>
<keyword evidence="3" id="KW-0804">Transcription</keyword>
<dbReference type="InterPro" id="IPR011075">
    <property type="entry name" value="TetR_C"/>
</dbReference>
<keyword evidence="1" id="KW-0805">Transcription regulation</keyword>
<dbReference type="InterPro" id="IPR050109">
    <property type="entry name" value="HTH-type_TetR-like_transc_reg"/>
</dbReference>
<dbReference type="PANTHER" id="PTHR30055:SF148">
    <property type="entry name" value="TETR-FAMILY TRANSCRIPTIONAL REGULATOR"/>
    <property type="match status" value="1"/>
</dbReference>
<reference evidence="6 7" key="1">
    <citation type="submission" date="2021-04" db="EMBL/GenBank/DDBJ databases">
        <title>Paenibacillus sp. DLE-14 whole genome sequence.</title>
        <authorList>
            <person name="Ham Y.J."/>
        </authorList>
    </citation>
    <scope>NUCLEOTIDE SEQUENCE [LARGE SCALE GENOMIC DNA]</scope>
    <source>
        <strain evidence="6 7">DLE-14</strain>
    </source>
</reference>
<dbReference type="Pfam" id="PF00440">
    <property type="entry name" value="TetR_N"/>
    <property type="match status" value="1"/>
</dbReference>
<accession>A0ABS5CDX9</accession>
<dbReference type="InterPro" id="IPR036271">
    <property type="entry name" value="Tet_transcr_reg_TetR-rel_C_sf"/>
</dbReference>
<dbReference type="Pfam" id="PF16859">
    <property type="entry name" value="TetR_C_11"/>
    <property type="match status" value="1"/>
</dbReference>
<feature type="DNA-binding region" description="H-T-H motif" evidence="4">
    <location>
        <begin position="33"/>
        <end position="52"/>
    </location>
</feature>
<dbReference type="EMBL" id="JAGKSP010000005">
    <property type="protein sequence ID" value="MBP3964169.1"/>
    <property type="molecule type" value="Genomic_DNA"/>
</dbReference>
<protein>
    <submittedName>
        <fullName evidence="6">TetR/AcrR family transcriptional regulator</fullName>
    </submittedName>
</protein>
<evidence type="ECO:0000259" key="5">
    <source>
        <dbReference type="PROSITE" id="PS50977"/>
    </source>
</evidence>
<evidence type="ECO:0000313" key="6">
    <source>
        <dbReference type="EMBL" id="MBP3964169.1"/>
    </source>
</evidence>
<dbReference type="PANTHER" id="PTHR30055">
    <property type="entry name" value="HTH-TYPE TRANSCRIPTIONAL REGULATOR RUTR"/>
    <property type="match status" value="1"/>
</dbReference>